<dbReference type="InterPro" id="IPR042047">
    <property type="entry name" value="SleB_dom1"/>
</dbReference>
<evidence type="ECO:0000259" key="1">
    <source>
        <dbReference type="Pfam" id="PF07486"/>
    </source>
</evidence>
<gene>
    <name evidence="2" type="ORF">GCM10008932_05180</name>
</gene>
<dbReference type="Proteomes" id="UP001501166">
    <property type="component" value="Unassembled WGS sequence"/>
</dbReference>
<name>A0ABN0X4S7_9LACT</name>
<evidence type="ECO:0000313" key="3">
    <source>
        <dbReference type="Proteomes" id="UP001501166"/>
    </source>
</evidence>
<keyword evidence="3" id="KW-1185">Reference proteome</keyword>
<sequence length="205" mass="23399">MNFKKLLIISFILGGIIFRTDSIKAESLSLTDVFQSLGILSNYEPKGMLDLVYLELIEEENSVETVLDEPVEEVAVSTSKRSEDESVDAEKLDLLARIIEAEAKGESYEGKLAVGQVVLNRVKHNQFPDTIYDVIYQPRQFEPVMNGTFYNEATEESIQAAYEVLRQDEPIIDALYFYNPTIAANQDWFDTLEFVDEIGNHVFRR</sequence>
<comment type="caution">
    <text evidence="2">The sequence shown here is derived from an EMBL/GenBank/DDBJ whole genome shotgun (WGS) entry which is preliminary data.</text>
</comment>
<organism evidence="2 3">
    <name type="scientific">Alkalibacterium iburiense</name>
    <dbReference type="NCBI Taxonomy" id="290589"/>
    <lineage>
        <taxon>Bacteria</taxon>
        <taxon>Bacillati</taxon>
        <taxon>Bacillota</taxon>
        <taxon>Bacilli</taxon>
        <taxon>Lactobacillales</taxon>
        <taxon>Carnobacteriaceae</taxon>
        <taxon>Alkalibacterium</taxon>
    </lineage>
</organism>
<dbReference type="Gene3D" id="1.10.10.2520">
    <property type="entry name" value="Cell wall hydrolase SleB, domain 1"/>
    <property type="match status" value="1"/>
</dbReference>
<dbReference type="Gene3D" id="6.20.240.60">
    <property type="match status" value="1"/>
</dbReference>
<protein>
    <recommendedName>
        <fullName evidence="1">Cell wall hydrolase SleB domain-containing protein</fullName>
    </recommendedName>
</protein>
<proteinExistence type="predicted"/>
<reference evidence="2 3" key="1">
    <citation type="journal article" date="2019" name="Int. J. Syst. Evol. Microbiol.">
        <title>The Global Catalogue of Microorganisms (GCM) 10K type strain sequencing project: providing services to taxonomists for standard genome sequencing and annotation.</title>
        <authorList>
            <consortium name="The Broad Institute Genomics Platform"/>
            <consortium name="The Broad Institute Genome Sequencing Center for Infectious Disease"/>
            <person name="Wu L."/>
            <person name="Ma J."/>
        </authorList>
    </citation>
    <scope>NUCLEOTIDE SEQUENCE [LARGE SCALE GENOMIC DNA]</scope>
    <source>
        <strain evidence="2 3">JCM 12662</strain>
    </source>
</reference>
<dbReference type="RefSeq" id="WP_343753719.1">
    <property type="nucleotide sequence ID" value="NZ_BAAACW010000032.1"/>
</dbReference>
<dbReference type="InterPro" id="IPR011105">
    <property type="entry name" value="Cell_wall_hydrolase_SleB"/>
</dbReference>
<evidence type="ECO:0000313" key="2">
    <source>
        <dbReference type="EMBL" id="GAA0355143.1"/>
    </source>
</evidence>
<feature type="domain" description="Cell wall hydrolase SleB" evidence="1">
    <location>
        <begin position="105"/>
        <end position="203"/>
    </location>
</feature>
<dbReference type="Pfam" id="PF07486">
    <property type="entry name" value="Hydrolase_2"/>
    <property type="match status" value="1"/>
</dbReference>
<dbReference type="EMBL" id="BAAACW010000032">
    <property type="protein sequence ID" value="GAA0355143.1"/>
    <property type="molecule type" value="Genomic_DNA"/>
</dbReference>
<accession>A0ABN0X4S7</accession>